<dbReference type="GO" id="GO:0009089">
    <property type="term" value="P:lysine biosynthetic process via diaminopimelate"/>
    <property type="evidence" value="ECO:0007669"/>
    <property type="project" value="UniProtKB-UniRule"/>
</dbReference>
<dbReference type="PANTHER" id="PTHR31689">
    <property type="entry name" value="DIAMINOPIMELATE EPIMERASE, CHLOROPLASTIC"/>
    <property type="match status" value="1"/>
</dbReference>
<dbReference type="AlphaFoldDB" id="H6L6I6"/>
<comment type="subcellular location">
    <subcellularLocation>
        <location evidence="3">Cytoplasm</location>
    </subcellularLocation>
</comment>
<evidence type="ECO:0000256" key="1">
    <source>
        <dbReference type="ARBA" id="ARBA00010219"/>
    </source>
</evidence>
<dbReference type="KEGG" id="sgn:SGRA_1393"/>
<dbReference type="EMBL" id="CP002831">
    <property type="protein sequence ID" value="AFC24128.1"/>
    <property type="molecule type" value="Genomic_DNA"/>
</dbReference>
<keyword evidence="6" id="KW-1185">Reference proteome</keyword>
<evidence type="ECO:0000256" key="2">
    <source>
        <dbReference type="ARBA" id="ARBA00023235"/>
    </source>
</evidence>
<dbReference type="OrthoDB" id="9805408at2"/>
<evidence type="ECO:0000256" key="3">
    <source>
        <dbReference type="HAMAP-Rule" id="MF_00197"/>
    </source>
</evidence>
<keyword evidence="3" id="KW-0457">Lysine biosynthesis</keyword>
<dbReference type="Proteomes" id="UP000007519">
    <property type="component" value="Chromosome"/>
</dbReference>
<dbReference type="eggNOG" id="COG0253">
    <property type="taxonomic scope" value="Bacteria"/>
</dbReference>
<dbReference type="InterPro" id="IPR001653">
    <property type="entry name" value="DAP_epimerase_DapF"/>
</dbReference>
<dbReference type="Gene3D" id="3.10.310.10">
    <property type="entry name" value="Diaminopimelate Epimerase, Chain A, domain 1"/>
    <property type="match status" value="2"/>
</dbReference>
<dbReference type="HOGENOM" id="CLU_053306_3_2_10"/>
<dbReference type="SUPFAM" id="SSF54506">
    <property type="entry name" value="Diaminopimelate epimerase-like"/>
    <property type="match status" value="2"/>
</dbReference>
<accession>H6L6I6</accession>
<name>H6L6I6_SAPGL</name>
<sequence length="265" mass="29041">MSAIPFYKYQAAGNDFVIFDNRNGQFSFSAQEIARICHRQFGIGADGIMLLETDASTDFKMVYFNADGAPSSMCGNGGRALVAFAHHLGLFENSCSFMAVDGLHQAKVLGPNYIALEMQDYKDLLLADTHCFLDTGSPHHIEFVAQSEAVDVVQEGRKIRYAAPYGEKGANVNFVEVLGPKQLQIATYERGVENETLACGTGVTAAAIAHFLQHGPKAKGHHRIEVRAKGGELAVEFDYQEEIKNIWLLGPAQAVFQGQYFGLQK</sequence>
<feature type="binding site" evidence="3">
    <location>
        <begin position="200"/>
        <end position="201"/>
    </location>
    <ligand>
        <name>substrate</name>
    </ligand>
</feature>
<comment type="subunit">
    <text evidence="3">Homodimer.</text>
</comment>
<keyword evidence="3" id="KW-0028">Amino-acid biosynthesis</keyword>
<dbReference type="PANTHER" id="PTHR31689:SF0">
    <property type="entry name" value="DIAMINOPIMELATE EPIMERASE"/>
    <property type="match status" value="1"/>
</dbReference>
<organism evidence="5 6">
    <name type="scientific">Saprospira grandis (strain Lewin)</name>
    <dbReference type="NCBI Taxonomy" id="984262"/>
    <lineage>
        <taxon>Bacteria</taxon>
        <taxon>Pseudomonadati</taxon>
        <taxon>Bacteroidota</taxon>
        <taxon>Saprospiria</taxon>
        <taxon>Saprospirales</taxon>
        <taxon>Saprospiraceae</taxon>
        <taxon>Saprospira</taxon>
    </lineage>
</organism>
<protein>
    <recommendedName>
        <fullName evidence="3 4">Diaminopimelate epimerase</fullName>
        <shortName evidence="3">DAP epimerase</shortName>
        <ecNumber evidence="3 4">5.1.1.7</ecNumber>
    </recommendedName>
    <alternativeName>
        <fullName evidence="3">PLP-independent amino acid racemase</fullName>
    </alternativeName>
</protein>
<feature type="binding site" evidence="3">
    <location>
        <position position="171"/>
    </location>
    <ligand>
        <name>substrate</name>
    </ligand>
</feature>
<feature type="site" description="Could be important to modulate the pK values of the two catalytic cysteine residues" evidence="3">
    <location>
        <position position="139"/>
    </location>
</feature>
<dbReference type="EC" id="5.1.1.7" evidence="3 4"/>
<feature type="site" description="Could be important to modulate the pK values of the two catalytic cysteine residues" evidence="3">
    <location>
        <position position="189"/>
    </location>
</feature>
<feature type="binding site" evidence="3">
    <location>
        <begin position="75"/>
        <end position="76"/>
    </location>
    <ligand>
        <name>substrate</name>
    </ligand>
</feature>
<feature type="active site" description="Proton donor" evidence="3">
    <location>
        <position position="74"/>
    </location>
</feature>
<feature type="binding site" evidence="3">
    <location>
        <position position="14"/>
    </location>
    <ligand>
        <name>substrate</name>
    </ligand>
</feature>
<feature type="binding site" evidence="3">
    <location>
        <position position="65"/>
    </location>
    <ligand>
        <name>substrate</name>
    </ligand>
</feature>
<comment type="function">
    <text evidence="3">Catalyzes the stereoinversion of LL-2,6-diaminopimelate (L,L-DAP) to meso-diaminopimelate (meso-DAP), a precursor of L-lysine and an essential component of the bacterial peptidoglycan.</text>
</comment>
<keyword evidence="2 3" id="KW-0413">Isomerase</keyword>
<feature type="binding site" evidence="3">
    <location>
        <begin position="189"/>
        <end position="190"/>
    </location>
    <ligand>
        <name>substrate</name>
    </ligand>
</feature>
<feature type="active site" description="Proton acceptor" evidence="3">
    <location>
        <position position="199"/>
    </location>
</feature>
<keyword evidence="3" id="KW-0963">Cytoplasm</keyword>
<reference evidence="5 6" key="1">
    <citation type="journal article" date="2012" name="Stand. Genomic Sci.">
        <title>Complete genome sequencing and analysis of Saprospira grandis str. Lewin, a predatory marine bacterium.</title>
        <authorList>
            <person name="Saw J.H."/>
            <person name="Yuryev A."/>
            <person name="Kanbe M."/>
            <person name="Hou S."/>
            <person name="Young A.G."/>
            <person name="Aizawa S."/>
            <person name="Alam M."/>
        </authorList>
    </citation>
    <scope>NUCLEOTIDE SEQUENCE [LARGE SCALE GENOMIC DNA]</scope>
    <source>
        <strain evidence="5 6">Lewin</strain>
    </source>
</reference>
<comment type="pathway">
    <text evidence="3">Amino-acid biosynthesis; L-lysine biosynthesis via DAP pathway; DL-2,6-diaminopimelate from LL-2,6-diaminopimelate: step 1/1.</text>
</comment>
<evidence type="ECO:0000313" key="6">
    <source>
        <dbReference type="Proteomes" id="UP000007519"/>
    </source>
</evidence>
<dbReference type="GO" id="GO:0005829">
    <property type="term" value="C:cytosol"/>
    <property type="evidence" value="ECO:0007669"/>
    <property type="project" value="TreeGrafter"/>
</dbReference>
<proteinExistence type="inferred from homology"/>
<evidence type="ECO:0000256" key="4">
    <source>
        <dbReference type="NCBIfam" id="TIGR00652"/>
    </source>
</evidence>
<comment type="catalytic activity">
    <reaction evidence="3">
        <text>(2S,6S)-2,6-diaminopimelate = meso-2,6-diaminopimelate</text>
        <dbReference type="Rhea" id="RHEA:15393"/>
        <dbReference type="ChEBI" id="CHEBI:57609"/>
        <dbReference type="ChEBI" id="CHEBI:57791"/>
        <dbReference type="EC" id="5.1.1.7"/>
    </reaction>
</comment>
<dbReference type="HAMAP" id="MF_00197">
    <property type="entry name" value="DAP_epimerase"/>
    <property type="match status" value="1"/>
</dbReference>
<evidence type="ECO:0000313" key="5">
    <source>
        <dbReference type="EMBL" id="AFC24128.1"/>
    </source>
</evidence>
<comment type="similarity">
    <text evidence="1 3">Belongs to the diaminopimelate epimerase family.</text>
</comment>
<comment type="caution">
    <text evidence="3">Lacks conserved residue(s) required for the propagation of feature annotation.</text>
</comment>
<dbReference type="GO" id="GO:0008837">
    <property type="term" value="F:diaminopimelate epimerase activity"/>
    <property type="evidence" value="ECO:0007669"/>
    <property type="project" value="UniProtKB-UniRule"/>
</dbReference>
<dbReference type="RefSeq" id="WP_015691765.1">
    <property type="nucleotide sequence ID" value="NC_016940.1"/>
</dbReference>
<gene>
    <name evidence="3 5" type="primary">dapF</name>
    <name evidence="5" type="ordered locus">SGRA_1393</name>
</gene>
<dbReference type="NCBIfam" id="TIGR00652">
    <property type="entry name" value="DapF"/>
    <property type="match status" value="1"/>
</dbReference>
<dbReference type="UniPathway" id="UPA00034">
    <property type="reaction ID" value="UER00025"/>
</dbReference>
<dbReference type="STRING" id="984262.SGRA_1393"/>
<dbReference type="Pfam" id="PF01678">
    <property type="entry name" value="DAP_epimerase"/>
    <property type="match status" value="2"/>
</dbReference>